<gene>
    <name evidence="1" type="ORF">LAL4801_06058</name>
</gene>
<organism evidence="1 2">
    <name type="scientific">Roseibium aggregatum</name>
    <dbReference type="NCBI Taxonomy" id="187304"/>
    <lineage>
        <taxon>Bacteria</taxon>
        <taxon>Pseudomonadati</taxon>
        <taxon>Pseudomonadota</taxon>
        <taxon>Alphaproteobacteria</taxon>
        <taxon>Hyphomicrobiales</taxon>
        <taxon>Stappiaceae</taxon>
        <taxon>Roseibium</taxon>
    </lineage>
</organism>
<sequence length="307" mass="35018">MRVFLAISIVAMFFNIVPAFCWEMATFTGEMRMKGDGNFKDKVTLYFAQGDFGISRSVKYYRSSCTFDLELVDERIWAEVRPTNGEDCNEVGGDYLKITPEKHGELQVERLMADRSSYHIQAKLFPTNSDYSDYCAPYPASCNIWEAVSLERLKQLALEARRQPNPSPALAQEIQTEDNGLRKPLVDDWKNCGRPFVFDEELPQDTTLRYEAFAFTCLKASHITSHEWKLRIADLNFGEGFEIEGAKPGMLLDGIGSEGRGIYSFGDMLIHIAKMKVGDTSKIYLQDLNKKCAEINCQYLTTKINRR</sequence>
<reference evidence="2" key="1">
    <citation type="submission" date="2015-07" db="EMBL/GenBank/DDBJ databases">
        <authorList>
            <person name="Rodrigo-Torres Lidia"/>
            <person name="Arahal R.David."/>
        </authorList>
    </citation>
    <scope>NUCLEOTIDE SEQUENCE [LARGE SCALE GENOMIC DNA]</scope>
    <source>
        <strain evidence="2">CECT 4801</strain>
    </source>
</reference>
<proteinExistence type="predicted"/>
<dbReference type="EMBL" id="CXST01000010">
    <property type="protein sequence ID" value="CTQ47596.1"/>
    <property type="molecule type" value="Genomic_DNA"/>
</dbReference>
<evidence type="ECO:0000313" key="1">
    <source>
        <dbReference type="EMBL" id="CTQ47596.1"/>
    </source>
</evidence>
<protein>
    <submittedName>
        <fullName evidence="1">Uncharacterized protein</fullName>
    </submittedName>
</protein>
<dbReference type="AlphaFoldDB" id="A0A0M6YBX9"/>
<accession>A0A0M6YBX9</accession>
<keyword evidence="2" id="KW-1185">Reference proteome</keyword>
<name>A0A0M6YBX9_9HYPH</name>
<evidence type="ECO:0000313" key="2">
    <source>
        <dbReference type="Proteomes" id="UP000048926"/>
    </source>
</evidence>
<dbReference type="Proteomes" id="UP000048926">
    <property type="component" value="Unassembled WGS sequence"/>
</dbReference>
<dbReference type="RefSeq" id="WP_145904048.1">
    <property type="nucleotide sequence ID" value="NZ_CXST01000010.1"/>
</dbReference>